<organism evidence="1 2">
    <name type="scientific">Mobiluncus mulieris ATCC 35239</name>
    <dbReference type="NCBI Taxonomy" id="871571"/>
    <lineage>
        <taxon>Bacteria</taxon>
        <taxon>Bacillati</taxon>
        <taxon>Actinomycetota</taxon>
        <taxon>Actinomycetes</taxon>
        <taxon>Actinomycetales</taxon>
        <taxon>Actinomycetaceae</taxon>
        <taxon>Mobiluncus</taxon>
    </lineage>
</organism>
<accession>E0QN18</accession>
<dbReference type="STRING" id="871571.HMPREF0580_0282"/>
<protein>
    <submittedName>
        <fullName evidence="1">Uncharacterized protein</fullName>
    </submittedName>
</protein>
<gene>
    <name evidence="1" type="ORF">HMPREF0580_0282</name>
</gene>
<sequence>MVYGYEDNHRQFSLVDPGVFGVFGWGLVTNPGFFGTGWPIWLQVRLLFPEIATNPPPKP</sequence>
<comment type="caution">
    <text evidence="1">The sequence shown here is derived from an EMBL/GenBank/DDBJ whole genome shotgun (WGS) entry which is preliminary data.</text>
</comment>
<name>E0QN18_9ACTO</name>
<keyword evidence="2" id="KW-1185">Reference proteome</keyword>
<proteinExistence type="predicted"/>
<dbReference type="EMBL" id="AEET01000010">
    <property type="protein sequence ID" value="EFM47185.1"/>
    <property type="molecule type" value="Genomic_DNA"/>
</dbReference>
<evidence type="ECO:0000313" key="2">
    <source>
        <dbReference type="Proteomes" id="UP000003045"/>
    </source>
</evidence>
<evidence type="ECO:0000313" key="1">
    <source>
        <dbReference type="EMBL" id="EFM47185.1"/>
    </source>
</evidence>
<reference evidence="1" key="1">
    <citation type="submission" date="2010-08" db="EMBL/GenBank/DDBJ databases">
        <authorList>
            <person name="Muzny D."/>
            <person name="Qin X."/>
            <person name="Deng J."/>
            <person name="Jiang H."/>
            <person name="Liu Y."/>
            <person name="Qu J."/>
            <person name="Song X.-Z."/>
            <person name="Zhang L."/>
            <person name="Thornton R."/>
            <person name="Coyle M."/>
            <person name="Francisco L."/>
            <person name="Jackson L."/>
            <person name="Javaid M."/>
            <person name="Korchina V."/>
            <person name="Kovar C."/>
            <person name="Mata R."/>
            <person name="Mathew T."/>
            <person name="Ngo R."/>
            <person name="Nguyen L."/>
            <person name="Nguyen N."/>
            <person name="Okwuonu G."/>
            <person name="Ongeri F."/>
            <person name="Pham C."/>
            <person name="Simmons D."/>
            <person name="Wilczek-Boney K."/>
            <person name="Hale W."/>
            <person name="Jakkamsetti A."/>
            <person name="Pham P."/>
            <person name="Ruth R."/>
            <person name="San Lucas F."/>
            <person name="Warren J."/>
            <person name="Zhang J."/>
            <person name="Zhao Z."/>
            <person name="Zhou C."/>
            <person name="Zhu D."/>
            <person name="Lee S."/>
            <person name="Bess C."/>
            <person name="Blankenburg K."/>
            <person name="Forbes L."/>
            <person name="Fu Q."/>
            <person name="Gubbala S."/>
            <person name="Hirani K."/>
            <person name="Jayaseelan J.C."/>
            <person name="Lara F."/>
            <person name="Munidasa M."/>
            <person name="Palculict T."/>
            <person name="Patil S."/>
            <person name="Pu L.-L."/>
            <person name="Saada N."/>
            <person name="Tang L."/>
            <person name="Weissenberger G."/>
            <person name="Zhu Y."/>
            <person name="Hemphill L."/>
            <person name="Shang Y."/>
            <person name="Youmans B."/>
            <person name="Ayvaz T."/>
            <person name="Ross M."/>
            <person name="Santibanez J."/>
            <person name="Aqrawi P."/>
            <person name="Gross S."/>
            <person name="Joshi V."/>
            <person name="Fowler G."/>
            <person name="Nazareth L."/>
            <person name="Reid J."/>
            <person name="Worley K."/>
            <person name="Petrosino J."/>
            <person name="Highlander S."/>
            <person name="Gibbs R."/>
        </authorList>
    </citation>
    <scope>NUCLEOTIDE SEQUENCE [LARGE SCALE GENOMIC DNA]</scope>
    <source>
        <strain evidence="1">ATCC 35239</strain>
    </source>
</reference>
<dbReference type="Proteomes" id="UP000003045">
    <property type="component" value="Unassembled WGS sequence"/>
</dbReference>
<dbReference type="HOGENOM" id="CLU_210344_0_0_11"/>
<dbReference type="AlphaFoldDB" id="E0QN18"/>